<protein>
    <submittedName>
        <fullName evidence="1">Uncharacterized protein conserved in bacteria containing a pentein-type domain</fullName>
    </submittedName>
</protein>
<dbReference type="Gene3D" id="3.75.10.10">
    <property type="entry name" value="L-arginine/glycine Amidinotransferase, Chain A"/>
    <property type="match status" value="1"/>
</dbReference>
<name>E7C2V9_9GAMM</name>
<dbReference type="AlphaFoldDB" id="E7C2V9"/>
<dbReference type="PANTHER" id="PTHR43224:SF1">
    <property type="entry name" value="AMIDINOTRANSFERASE"/>
    <property type="match status" value="1"/>
</dbReference>
<organism evidence="1">
    <name type="scientific">uncultured gamma proteobacterium HF0130_22O14</name>
    <dbReference type="NCBI Taxonomy" id="723567"/>
    <lineage>
        <taxon>Bacteria</taxon>
        <taxon>Pseudomonadati</taxon>
        <taxon>Pseudomonadota</taxon>
        <taxon>Gammaproteobacteria</taxon>
        <taxon>environmental samples</taxon>
    </lineage>
</organism>
<sequence length="305" mass="34918">MLIRPRNFSSNEETLASNDFQYGFNESSNLTQIRENVDSEFTNMVKILTHHEIDHIVFDDINDLGSPDAIFPNNWITFHEDGTVVLYPMMSSKRRNERRLDIVESLSNQGFLVSNTIDMSYLENKAEYLEGTGSLILDRVSKKAYACISSRTSSEAISVFAKNMNYQVIEFRSTTDIPIYHTNVMMSLGEDTALVCFDAIEEKEISNQLEMQLKDSGRTLIYVTIDQMNNFLGNALEVRNKKDEKYLLMSDTAKKSLTKEQERMIEDRLNLLSFPIPTIEKYGGGSVRCMLAEIFLGKTEQNDDQ</sequence>
<dbReference type="PIRSF" id="PIRSF028188">
    <property type="entry name" value="Amdntrnsf_FN0238"/>
    <property type="match status" value="1"/>
</dbReference>
<dbReference type="PANTHER" id="PTHR43224">
    <property type="entry name" value="AMIDINOTRANSFERASE"/>
    <property type="match status" value="1"/>
</dbReference>
<dbReference type="Pfam" id="PF19420">
    <property type="entry name" value="DDAH_eukar"/>
    <property type="match status" value="1"/>
</dbReference>
<accession>E7C2V9</accession>
<reference evidence="1" key="1">
    <citation type="submission" date="2010-01" db="EMBL/GenBank/DDBJ databases">
        <title>Genome fragments of uncultured bacteria from the North Pacific subtropical Gyre.</title>
        <authorList>
            <person name="Pham V.D."/>
            <person name="Delong E.F."/>
        </authorList>
    </citation>
    <scope>NUCLEOTIDE SEQUENCE</scope>
</reference>
<proteinExistence type="predicted"/>
<dbReference type="NCBIfam" id="NF046062">
    <property type="entry name" value="citrull_CtlX"/>
    <property type="match status" value="1"/>
</dbReference>
<dbReference type="SUPFAM" id="SSF55909">
    <property type="entry name" value="Pentein"/>
    <property type="match status" value="1"/>
</dbReference>
<dbReference type="InterPro" id="IPR014541">
    <property type="entry name" value="Amdntrnsf_FN0238"/>
</dbReference>
<dbReference type="EMBL" id="GU567965">
    <property type="protein sequence ID" value="ADI21783.1"/>
    <property type="molecule type" value="Genomic_DNA"/>
</dbReference>
<evidence type="ECO:0000313" key="1">
    <source>
        <dbReference type="EMBL" id="ADI21783.1"/>
    </source>
</evidence>